<name>A0A7R8Z2S4_HERIL</name>
<comment type="function">
    <text evidence="12">Plays a role as an effector of the ADP-ribosylation factor-like protein 2, ARL2.</text>
</comment>
<evidence type="ECO:0000256" key="1">
    <source>
        <dbReference type="ARBA" id="ARBA00004120"/>
    </source>
</evidence>
<evidence type="ECO:0000256" key="12">
    <source>
        <dbReference type="RuleBase" id="RU367099"/>
    </source>
</evidence>
<dbReference type="PANTHER" id="PTHR15487">
    <property type="entry name" value="ADP-RIBOSYLATION FACTOR-LIKE PROTEIN 2-BINDING PROTEIN"/>
    <property type="match status" value="1"/>
</dbReference>
<organism evidence="14 15">
    <name type="scientific">Hermetia illucens</name>
    <name type="common">Black soldier fly</name>
    <dbReference type="NCBI Taxonomy" id="343691"/>
    <lineage>
        <taxon>Eukaryota</taxon>
        <taxon>Metazoa</taxon>
        <taxon>Ecdysozoa</taxon>
        <taxon>Arthropoda</taxon>
        <taxon>Hexapoda</taxon>
        <taxon>Insecta</taxon>
        <taxon>Pterygota</taxon>
        <taxon>Neoptera</taxon>
        <taxon>Endopterygota</taxon>
        <taxon>Diptera</taxon>
        <taxon>Brachycera</taxon>
        <taxon>Stratiomyomorpha</taxon>
        <taxon>Stratiomyidae</taxon>
        <taxon>Hermetiinae</taxon>
        <taxon>Hermetia</taxon>
    </lineage>
</organism>
<feature type="domain" description="BART" evidence="13">
    <location>
        <begin position="23"/>
        <end position="136"/>
    </location>
</feature>
<accession>A0A7R8Z2S4</accession>
<dbReference type="InterPro" id="IPR038849">
    <property type="entry name" value="ARL2BP"/>
</dbReference>
<dbReference type="GO" id="GO:0005813">
    <property type="term" value="C:centrosome"/>
    <property type="evidence" value="ECO:0007669"/>
    <property type="project" value="UniProtKB-SubCell"/>
</dbReference>
<proteinExistence type="inferred from homology"/>
<evidence type="ECO:0000256" key="6">
    <source>
        <dbReference type="ARBA" id="ARBA00022490"/>
    </source>
</evidence>
<comment type="similarity">
    <text evidence="4 12">Belongs to the ARL2BP family.</text>
</comment>
<dbReference type="Pfam" id="PF11527">
    <property type="entry name" value="ARL2_Bind_BART"/>
    <property type="match status" value="1"/>
</dbReference>
<dbReference type="GO" id="GO:0051457">
    <property type="term" value="P:maintenance of protein location in nucleus"/>
    <property type="evidence" value="ECO:0007669"/>
    <property type="project" value="TreeGrafter"/>
</dbReference>
<dbReference type="OMA" id="HLFICIK"/>
<keyword evidence="15" id="KW-1185">Reference proteome</keyword>
<dbReference type="GO" id="GO:0005929">
    <property type="term" value="C:cilium"/>
    <property type="evidence" value="ECO:0007669"/>
    <property type="project" value="UniProtKB-UniRule"/>
</dbReference>
<dbReference type="GO" id="GO:0005634">
    <property type="term" value="C:nucleus"/>
    <property type="evidence" value="ECO:0007669"/>
    <property type="project" value="UniProtKB-SubCell"/>
</dbReference>
<keyword evidence="9 12" id="KW-0206">Cytoskeleton</keyword>
<keyword evidence="7 12" id="KW-0969">Cilium</keyword>
<evidence type="ECO:0000256" key="9">
    <source>
        <dbReference type="ARBA" id="ARBA00023212"/>
    </source>
</evidence>
<dbReference type="Proteomes" id="UP000594454">
    <property type="component" value="Chromosome 5"/>
</dbReference>
<keyword evidence="6 12" id="KW-0963">Cytoplasm</keyword>
<evidence type="ECO:0000313" key="14">
    <source>
        <dbReference type="EMBL" id="CAD7091172.1"/>
    </source>
</evidence>
<evidence type="ECO:0000256" key="5">
    <source>
        <dbReference type="ARBA" id="ARBA00014849"/>
    </source>
</evidence>
<evidence type="ECO:0000256" key="10">
    <source>
        <dbReference type="ARBA" id="ARBA00023242"/>
    </source>
</evidence>
<dbReference type="OrthoDB" id="302784at2759"/>
<dbReference type="InterPro" id="IPR023379">
    <property type="entry name" value="BART_dom"/>
</dbReference>
<comment type="subcellular location">
    <subcellularLocation>
        <location evidence="1 12">Cytoplasm</location>
        <location evidence="1 12">Cytoskeleton</location>
        <location evidence="1 12">Cilium basal body</location>
    </subcellularLocation>
    <subcellularLocation>
        <location evidence="3 12">Cytoplasm</location>
        <location evidence="3 12">Cytoskeleton</location>
        <location evidence="3 12">Microtubule organizing center</location>
        <location evidence="3 12">Centrosome</location>
    </subcellularLocation>
    <subcellularLocation>
        <location evidence="12">Cytoplasm</location>
    </subcellularLocation>
    <subcellularLocation>
        <location evidence="2 12">Nucleus</location>
    </subcellularLocation>
    <subcellularLocation>
        <location evidence="12">Mitochondrion intermembrane space</location>
    </subcellularLocation>
</comment>
<dbReference type="AlphaFoldDB" id="A0A7R8Z2S4"/>
<keyword evidence="8 12" id="KW-0496">Mitochondrion</keyword>
<evidence type="ECO:0000256" key="8">
    <source>
        <dbReference type="ARBA" id="ARBA00023128"/>
    </source>
</evidence>
<dbReference type="InterPro" id="IPR042541">
    <property type="entry name" value="BART_sf"/>
</dbReference>
<evidence type="ECO:0000256" key="7">
    <source>
        <dbReference type="ARBA" id="ARBA00023069"/>
    </source>
</evidence>
<gene>
    <name evidence="14" type="ORF">HERILL_LOCUS13600</name>
</gene>
<evidence type="ECO:0000256" key="4">
    <source>
        <dbReference type="ARBA" id="ARBA00009880"/>
    </source>
</evidence>
<dbReference type="GO" id="GO:0005758">
    <property type="term" value="C:mitochondrial intermembrane space"/>
    <property type="evidence" value="ECO:0007669"/>
    <property type="project" value="UniProtKB-SubCell"/>
</dbReference>
<keyword evidence="11 12" id="KW-0966">Cell projection</keyword>
<evidence type="ECO:0000256" key="3">
    <source>
        <dbReference type="ARBA" id="ARBA00004300"/>
    </source>
</evidence>
<sequence>MNSQILDDCSLICYDFKPCTDYFDQVIGHIEDIVMEKEFQSLQKSFMDKYCDVFEDTDENKLIYMEIFQDYTQIIEDYIEKQLNERMGSFDMDKFAEDLRLKRPNLDGEIFDLLLSLFDFVMFKEMILDFKAEKEGKFNDVQLGIIVTKLTEFDGSFMK</sequence>
<evidence type="ECO:0000256" key="2">
    <source>
        <dbReference type="ARBA" id="ARBA00004123"/>
    </source>
</evidence>
<evidence type="ECO:0000313" key="15">
    <source>
        <dbReference type="Proteomes" id="UP000594454"/>
    </source>
</evidence>
<dbReference type="PANTHER" id="PTHR15487:SF4">
    <property type="entry name" value="ADP-RIBOSYLATION FACTOR-LIKE PROTEIN 2-BINDING PROTEIN"/>
    <property type="match status" value="1"/>
</dbReference>
<dbReference type="Gene3D" id="1.20.1520.10">
    <property type="entry name" value="ADP-ribosylation factor-like 2-binding protein, domain"/>
    <property type="match status" value="1"/>
</dbReference>
<dbReference type="EMBL" id="LR899013">
    <property type="protein sequence ID" value="CAD7091172.1"/>
    <property type="molecule type" value="Genomic_DNA"/>
</dbReference>
<keyword evidence="10 12" id="KW-0539">Nucleus</keyword>
<evidence type="ECO:0000256" key="11">
    <source>
        <dbReference type="ARBA" id="ARBA00023273"/>
    </source>
</evidence>
<evidence type="ECO:0000259" key="13">
    <source>
        <dbReference type="Pfam" id="PF11527"/>
    </source>
</evidence>
<protein>
    <recommendedName>
        <fullName evidence="5 12">ADP-ribosylation factor-like protein 2-binding protein</fullName>
        <shortName evidence="12">ARF-like 2-binding protein</shortName>
    </recommendedName>
</protein>
<reference evidence="14 15" key="1">
    <citation type="submission" date="2020-11" db="EMBL/GenBank/DDBJ databases">
        <authorList>
            <person name="Wallbank WR R."/>
            <person name="Pardo Diaz C."/>
            <person name="Kozak K."/>
            <person name="Martin S."/>
            <person name="Jiggins C."/>
            <person name="Moest M."/>
            <person name="Warren A I."/>
            <person name="Generalovic N T."/>
            <person name="Byers J.R.P. K."/>
            <person name="Montejo-Kovacevich G."/>
            <person name="Yen C E."/>
        </authorList>
    </citation>
    <scope>NUCLEOTIDE SEQUENCE [LARGE SCALE GENOMIC DNA]</scope>
</reference>
<dbReference type="InParanoid" id="A0A7R8Z2S4"/>